<dbReference type="AlphaFoldDB" id="A0A0A1SZJ1"/>
<comment type="similarity">
    <text evidence="1">Belongs to the prefoldin subunit beta family.</text>
</comment>
<dbReference type="SUPFAM" id="SSF46579">
    <property type="entry name" value="Prefoldin"/>
    <property type="match status" value="1"/>
</dbReference>
<evidence type="ECO:0000313" key="4">
    <source>
        <dbReference type="Proteomes" id="UP000039046"/>
    </source>
</evidence>
<evidence type="ECO:0000256" key="1">
    <source>
        <dbReference type="ARBA" id="ARBA00008045"/>
    </source>
</evidence>
<organism evidence="3 4">
    <name type="scientific">[Torrubiella] hemipterigena</name>
    <dbReference type="NCBI Taxonomy" id="1531966"/>
    <lineage>
        <taxon>Eukaryota</taxon>
        <taxon>Fungi</taxon>
        <taxon>Dikarya</taxon>
        <taxon>Ascomycota</taxon>
        <taxon>Pezizomycotina</taxon>
        <taxon>Sordariomycetes</taxon>
        <taxon>Hypocreomycetidae</taxon>
        <taxon>Hypocreales</taxon>
        <taxon>Clavicipitaceae</taxon>
        <taxon>Clavicipitaceae incertae sedis</taxon>
        <taxon>'Torrubiella' clade</taxon>
    </lineage>
</organism>
<dbReference type="PANTHER" id="PTHR20903:SF0">
    <property type="entry name" value="PREFOLDIN SUBUNIT 1"/>
    <property type="match status" value="1"/>
</dbReference>
<dbReference type="GO" id="GO:0044183">
    <property type="term" value="F:protein folding chaperone"/>
    <property type="evidence" value="ECO:0007669"/>
    <property type="project" value="TreeGrafter"/>
</dbReference>
<dbReference type="PANTHER" id="PTHR20903">
    <property type="entry name" value="PREFOLDIN SUBUNIT 1-RELATED"/>
    <property type="match status" value="1"/>
</dbReference>
<dbReference type="EMBL" id="CDHN01000003">
    <property type="protein sequence ID" value="CEJ90221.1"/>
    <property type="molecule type" value="Genomic_DNA"/>
</dbReference>
<sequence>MSIPNEALQKLAREIEGQALAAQQQIAIARTQMAGKQREQRLTKLTLSELSSLPDDTVVYEGVGKMFSSLPVTDLRKKLDSQTKDIESDVDKLSKRLIYLETTHKNSRDHIEQMLRKG</sequence>
<dbReference type="GO" id="GO:0005737">
    <property type="term" value="C:cytoplasm"/>
    <property type="evidence" value="ECO:0007669"/>
    <property type="project" value="TreeGrafter"/>
</dbReference>
<keyword evidence="4" id="KW-1185">Reference proteome</keyword>
<dbReference type="Proteomes" id="UP000039046">
    <property type="component" value="Unassembled WGS sequence"/>
</dbReference>
<dbReference type="GO" id="GO:0016272">
    <property type="term" value="C:prefoldin complex"/>
    <property type="evidence" value="ECO:0007669"/>
    <property type="project" value="InterPro"/>
</dbReference>
<dbReference type="InterPro" id="IPR009053">
    <property type="entry name" value="Prefoldin"/>
</dbReference>
<dbReference type="HOGENOM" id="CLU_122140_0_1_1"/>
<proteinExistence type="inferred from homology"/>
<dbReference type="Pfam" id="PF01920">
    <property type="entry name" value="Prefoldin_2"/>
    <property type="match status" value="1"/>
</dbReference>
<name>A0A0A1SZJ1_9HYPO</name>
<dbReference type="OrthoDB" id="2015447at2759"/>
<keyword evidence="2" id="KW-0143">Chaperone</keyword>
<evidence type="ECO:0000256" key="2">
    <source>
        <dbReference type="ARBA" id="ARBA00023186"/>
    </source>
</evidence>
<gene>
    <name evidence="3" type="ORF">VHEMI06019</name>
</gene>
<reference evidence="3 4" key="1">
    <citation type="journal article" date="2015" name="Genome Announc.">
        <title>Draft Genome Sequence and Gene Annotation of the Entomopathogenic Fungus Verticillium hemipterigenum.</title>
        <authorList>
            <person name="Horn F."/>
            <person name="Habel A."/>
            <person name="Scharf D.H."/>
            <person name="Dworschak J."/>
            <person name="Brakhage A.A."/>
            <person name="Guthke R."/>
            <person name="Hertweck C."/>
            <person name="Linde J."/>
        </authorList>
    </citation>
    <scope>NUCLEOTIDE SEQUENCE [LARGE SCALE GENOMIC DNA]</scope>
</reference>
<evidence type="ECO:0000313" key="3">
    <source>
        <dbReference type="EMBL" id="CEJ90221.1"/>
    </source>
</evidence>
<dbReference type="STRING" id="1531966.A0A0A1SZJ1"/>
<dbReference type="GO" id="GO:0051082">
    <property type="term" value="F:unfolded protein binding"/>
    <property type="evidence" value="ECO:0007669"/>
    <property type="project" value="InterPro"/>
</dbReference>
<dbReference type="InterPro" id="IPR002777">
    <property type="entry name" value="PFD_beta-like"/>
</dbReference>
<protein>
    <submittedName>
        <fullName evidence="3">Putative Prefoldin subunit 1</fullName>
    </submittedName>
</protein>
<accession>A0A0A1SZJ1</accession>
<dbReference type="Gene3D" id="1.10.287.370">
    <property type="match status" value="1"/>
</dbReference>